<feature type="chain" id="PRO_5045209487" evidence="2">
    <location>
        <begin position="22"/>
        <end position="218"/>
    </location>
</feature>
<evidence type="ECO:0000313" key="3">
    <source>
        <dbReference type="EMBL" id="MCX2723735.1"/>
    </source>
</evidence>
<dbReference type="EMBL" id="JAPEVI010000003">
    <property type="protein sequence ID" value="MCX2723735.1"/>
    <property type="molecule type" value="Genomic_DNA"/>
</dbReference>
<gene>
    <name evidence="3" type="ORF">ON753_15380</name>
</gene>
<evidence type="ECO:0000313" key="4">
    <source>
        <dbReference type="Proteomes" id="UP001300261"/>
    </source>
</evidence>
<feature type="region of interest" description="Disordered" evidence="1">
    <location>
        <begin position="39"/>
        <end position="61"/>
    </location>
</feature>
<dbReference type="Proteomes" id="UP001300261">
    <property type="component" value="Unassembled WGS sequence"/>
</dbReference>
<feature type="signal peptide" evidence="2">
    <location>
        <begin position="1"/>
        <end position="21"/>
    </location>
</feature>
<sequence>MARTFVAAALAAGLMSGGVAAKTVQTERIPLNPENAAQAVPLSGEDLPSPEHSENRPAEAVDAAEPQVLYNTAVLPKPVARMHDQLMEAALSGDMERLRMVLESNEMPPTLSFGETGDPIEFLKSSSGDGEGFEIMAILADVLDAGFVHVDAGTPQEMYVWPYFARYPLDNLRPDQKVELFRIITAGDFAAMQEFGAWNFYRVGVGPDGTLHYFVAGD</sequence>
<dbReference type="RefSeq" id="WP_265963502.1">
    <property type="nucleotide sequence ID" value="NZ_JAPEVI010000003.1"/>
</dbReference>
<proteinExistence type="predicted"/>
<evidence type="ECO:0000256" key="2">
    <source>
        <dbReference type="SAM" id="SignalP"/>
    </source>
</evidence>
<comment type="caution">
    <text evidence="3">The sequence shown here is derived from an EMBL/GenBank/DDBJ whole genome shotgun (WGS) entry which is preliminary data.</text>
</comment>
<protein>
    <submittedName>
        <fullName evidence="3">Uncharacterized protein</fullName>
    </submittedName>
</protein>
<reference evidence="3 4" key="1">
    <citation type="journal article" date="2016" name="Int. J. Syst. Evol. Microbiol.">
        <title>Labrenzia salina sp. nov., isolated from the rhizosphere of the halophyte Arthrocnemum macrostachyum.</title>
        <authorList>
            <person name="Camacho M."/>
            <person name="Redondo-Gomez S."/>
            <person name="Rodriguez-Llorente I."/>
            <person name="Rohde M."/>
            <person name="Sproer C."/>
            <person name="Schumann P."/>
            <person name="Klenk H.P."/>
            <person name="Montero-Calasanz M.D.C."/>
        </authorList>
    </citation>
    <scope>NUCLEOTIDE SEQUENCE [LARGE SCALE GENOMIC DNA]</scope>
    <source>
        <strain evidence="3 4">DSM 29163</strain>
    </source>
</reference>
<evidence type="ECO:0000256" key="1">
    <source>
        <dbReference type="SAM" id="MobiDB-lite"/>
    </source>
</evidence>
<name>A0ABT3R3E1_9HYPH</name>
<keyword evidence="2" id="KW-0732">Signal</keyword>
<organism evidence="3 4">
    <name type="scientific">Roseibium salinum</name>
    <dbReference type="NCBI Taxonomy" id="1604349"/>
    <lineage>
        <taxon>Bacteria</taxon>
        <taxon>Pseudomonadati</taxon>
        <taxon>Pseudomonadota</taxon>
        <taxon>Alphaproteobacteria</taxon>
        <taxon>Hyphomicrobiales</taxon>
        <taxon>Stappiaceae</taxon>
        <taxon>Roseibium</taxon>
    </lineage>
</organism>
<keyword evidence="4" id="KW-1185">Reference proteome</keyword>
<feature type="compositionally biased region" description="Basic and acidic residues" evidence="1">
    <location>
        <begin position="49"/>
        <end position="59"/>
    </location>
</feature>
<accession>A0ABT3R3E1</accession>